<dbReference type="GO" id="GO:0016795">
    <property type="term" value="F:phosphoric triester hydrolase activity"/>
    <property type="evidence" value="ECO:0007669"/>
    <property type="project" value="InterPro"/>
</dbReference>
<dbReference type="GO" id="GO:0006508">
    <property type="term" value="P:proteolysis"/>
    <property type="evidence" value="ECO:0007669"/>
    <property type="project" value="UniProtKB-KW"/>
</dbReference>
<name>A0A0A0F1S9_9GAMM</name>
<feature type="binding site" evidence="7">
    <location>
        <position position="244"/>
    </location>
    <ligand>
        <name>Mn(2+)</name>
        <dbReference type="ChEBI" id="CHEBI:29035"/>
        <label>2</label>
    </ligand>
</feature>
<dbReference type="CDD" id="cd01087">
    <property type="entry name" value="Prolidase"/>
    <property type="match status" value="1"/>
</dbReference>
<keyword evidence="6 7" id="KW-0464">Manganese</keyword>
<dbReference type="eggNOG" id="COG0006">
    <property type="taxonomic scope" value="Bacteria"/>
</dbReference>
<dbReference type="InterPro" id="IPR022846">
    <property type="entry name" value="X_Pro_dipept"/>
</dbReference>
<dbReference type="InterPro" id="IPR000994">
    <property type="entry name" value="Pept_M24"/>
</dbReference>
<organism evidence="10 11">
    <name type="scientific">Lysobacter daejeonensis GH1-9</name>
    <dbReference type="NCBI Taxonomy" id="1385517"/>
    <lineage>
        <taxon>Bacteria</taxon>
        <taxon>Pseudomonadati</taxon>
        <taxon>Pseudomonadota</taxon>
        <taxon>Gammaproteobacteria</taxon>
        <taxon>Lysobacterales</taxon>
        <taxon>Lysobacteraceae</taxon>
        <taxon>Aerolutibacter</taxon>
    </lineage>
</organism>
<reference evidence="10 11" key="1">
    <citation type="submission" date="2013-08" db="EMBL/GenBank/DDBJ databases">
        <title>Genome sequencing of Lysobacter.</title>
        <authorList>
            <person name="Zhang S."/>
            <person name="Wang G."/>
        </authorList>
    </citation>
    <scope>NUCLEOTIDE SEQUENCE [LARGE SCALE GENOMIC DNA]</scope>
    <source>
        <strain evidence="10 11">GH1-9</strain>
    </source>
</reference>
<evidence type="ECO:0000313" key="11">
    <source>
        <dbReference type="Proteomes" id="UP000029998"/>
    </source>
</evidence>
<dbReference type="Gene3D" id="3.90.230.10">
    <property type="entry name" value="Creatinase/methionine aminopeptidase superfamily"/>
    <property type="match status" value="1"/>
</dbReference>
<feature type="binding site" evidence="7">
    <location>
        <position position="255"/>
    </location>
    <ligand>
        <name>Mn(2+)</name>
        <dbReference type="ChEBI" id="CHEBI:29035"/>
        <label>1</label>
    </ligand>
</feature>
<comment type="function">
    <text evidence="7">Splits dipeptides with a prolyl residue in the C-terminal position.</text>
</comment>
<feature type="binding site" evidence="7">
    <location>
        <position position="255"/>
    </location>
    <ligand>
        <name>Mn(2+)</name>
        <dbReference type="ChEBI" id="CHEBI:29035"/>
        <label>2</label>
    </ligand>
</feature>
<dbReference type="InterPro" id="IPR036005">
    <property type="entry name" value="Creatinase/aminopeptidase-like"/>
</dbReference>
<dbReference type="EMBL" id="AVPU01000006">
    <property type="protein sequence ID" value="KGM55327.1"/>
    <property type="molecule type" value="Genomic_DNA"/>
</dbReference>
<dbReference type="STRING" id="1385517.N800_15335"/>
<dbReference type="Gene3D" id="3.40.350.10">
    <property type="entry name" value="Creatinase/prolidase N-terminal domain"/>
    <property type="match status" value="1"/>
</dbReference>
<evidence type="ECO:0000313" key="10">
    <source>
        <dbReference type="EMBL" id="KGM55327.1"/>
    </source>
</evidence>
<evidence type="ECO:0000256" key="5">
    <source>
        <dbReference type="ARBA" id="ARBA00023049"/>
    </source>
</evidence>
<sequence length="441" mass="48678">MTIQDLAMLYPQHVQTTSARTSEALARGGYDHLVVPSGTLHYHVFDDRDYPFATNPQFKAWVPLTRNPGSWVVATPGQKPKLVYLQPADYWHAVPQAPSGWWVDQFDIVVIRTPEEALQHLPKDASRCAILGEPQSALGDFVPNNPPVVVDYLEYHRAFKTPYEVALMREATRIGVRAHRAAERNFRAGSSEFGIHLAYCQAAGQDANDLPYSNIVALNEHGAVLHYTERDRLPPRDSRSFLIDAGASFHGYACDITRTYAADTAGEFQTLIDTMDAAQLRMCDEVRAGFDYKQLHLNAHLAIAGILRDFGITRLSPEAAVETGVSSVFFPHGIGHGIGLQVHDVAGFAESDRGGTIPKPAGHPYLRLTRVLQPGMVVTIEPGLYFIDLLLEELRQGAHANDVDWARIEAFKPYGGIRIEDDVVCTEGAPLNLTREGFAAA</sequence>
<evidence type="ECO:0000256" key="6">
    <source>
        <dbReference type="ARBA" id="ARBA00023211"/>
    </source>
</evidence>
<dbReference type="GO" id="GO:0046872">
    <property type="term" value="F:metal ion binding"/>
    <property type="evidence" value="ECO:0007669"/>
    <property type="project" value="UniProtKB-KW"/>
</dbReference>
<dbReference type="InterPro" id="IPR048819">
    <property type="entry name" value="PepQ_N"/>
</dbReference>
<dbReference type="AlphaFoldDB" id="A0A0A0F1S9"/>
<dbReference type="HAMAP" id="MF_01279">
    <property type="entry name" value="X_Pro_dipeptid"/>
    <property type="match status" value="1"/>
</dbReference>
<dbReference type="GO" id="GO:0102009">
    <property type="term" value="F:proline dipeptidase activity"/>
    <property type="evidence" value="ECO:0007669"/>
    <property type="project" value="UniProtKB-EC"/>
</dbReference>
<dbReference type="NCBIfam" id="NF010133">
    <property type="entry name" value="PRK13607.1"/>
    <property type="match status" value="1"/>
</dbReference>
<dbReference type="PANTHER" id="PTHR43226:SF8">
    <property type="entry name" value="XAA-PRO DIPEPTIDASE"/>
    <property type="match status" value="1"/>
</dbReference>
<comment type="caution">
    <text evidence="10">The sequence shown here is derived from an EMBL/GenBank/DDBJ whole genome shotgun (WGS) entry which is preliminary data.</text>
</comment>
<proteinExistence type="inferred from homology"/>
<gene>
    <name evidence="7" type="primary">pepQ</name>
    <name evidence="10" type="ORF">N800_15335</name>
</gene>
<keyword evidence="4 7" id="KW-0224">Dipeptidase</keyword>
<dbReference type="InterPro" id="IPR001131">
    <property type="entry name" value="Peptidase_M24B_aminopep-P_CS"/>
</dbReference>
<dbReference type="OrthoDB" id="9806388at2"/>
<feature type="domain" description="Peptidase M24" evidence="8">
    <location>
        <begin position="167"/>
        <end position="427"/>
    </location>
</feature>
<evidence type="ECO:0000259" key="8">
    <source>
        <dbReference type="Pfam" id="PF00557"/>
    </source>
</evidence>
<evidence type="ECO:0000256" key="1">
    <source>
        <dbReference type="ARBA" id="ARBA00022670"/>
    </source>
</evidence>
<accession>A0A0A0F1S9</accession>
<dbReference type="Pfam" id="PF21216">
    <property type="entry name" value="PepQ_N"/>
    <property type="match status" value="1"/>
</dbReference>
<keyword evidence="11" id="KW-1185">Reference proteome</keyword>
<comment type="similarity">
    <text evidence="7">Belongs to the peptidase M24B family. Bacterial-type prolidase subfamily.</text>
</comment>
<evidence type="ECO:0000256" key="2">
    <source>
        <dbReference type="ARBA" id="ARBA00022723"/>
    </source>
</evidence>
<feature type="domain" description="Xaa-Pro dipeptidase N-terminal" evidence="9">
    <location>
        <begin position="9"/>
        <end position="155"/>
    </location>
</feature>
<comment type="cofactor">
    <cofactor evidence="7">
        <name>Mn(2+)</name>
        <dbReference type="ChEBI" id="CHEBI:29035"/>
    </cofactor>
    <text evidence="7">Binds 2 manganese ions per subunit.</text>
</comment>
<feature type="binding site" evidence="7">
    <location>
        <position position="420"/>
    </location>
    <ligand>
        <name>Mn(2+)</name>
        <dbReference type="ChEBI" id="CHEBI:29035"/>
        <label>1</label>
    </ligand>
</feature>
<dbReference type="Pfam" id="PF00557">
    <property type="entry name" value="Peptidase_M24"/>
    <property type="match status" value="1"/>
</dbReference>
<dbReference type="GO" id="GO:0004177">
    <property type="term" value="F:aminopeptidase activity"/>
    <property type="evidence" value="ECO:0007669"/>
    <property type="project" value="TreeGrafter"/>
</dbReference>
<dbReference type="PANTHER" id="PTHR43226">
    <property type="entry name" value="XAA-PRO AMINOPEPTIDASE 3"/>
    <property type="match status" value="1"/>
</dbReference>
<feature type="binding site" evidence="7">
    <location>
        <position position="381"/>
    </location>
    <ligand>
        <name>Mn(2+)</name>
        <dbReference type="ChEBI" id="CHEBI:29035"/>
        <label>1</label>
    </ligand>
</feature>
<evidence type="ECO:0000256" key="4">
    <source>
        <dbReference type="ARBA" id="ARBA00022997"/>
    </source>
</evidence>
<dbReference type="PROSITE" id="PS00491">
    <property type="entry name" value="PROLINE_PEPTIDASE"/>
    <property type="match status" value="1"/>
</dbReference>
<feature type="binding site" evidence="7">
    <location>
        <position position="336"/>
    </location>
    <ligand>
        <name>Mn(2+)</name>
        <dbReference type="ChEBI" id="CHEBI:29035"/>
        <label>1</label>
    </ligand>
</feature>
<dbReference type="EC" id="3.4.13.9" evidence="7"/>
<keyword evidence="1 7" id="KW-0645">Protease</keyword>
<dbReference type="GO" id="GO:0005829">
    <property type="term" value="C:cytosol"/>
    <property type="evidence" value="ECO:0007669"/>
    <property type="project" value="TreeGrafter"/>
</dbReference>
<protein>
    <recommendedName>
        <fullName evidence="7">Xaa-Pro dipeptidase</fullName>
        <shortName evidence="7">X-Pro dipeptidase</shortName>
        <ecNumber evidence="7">3.4.13.9</ecNumber>
    </recommendedName>
    <alternativeName>
        <fullName evidence="7">Imidodipeptidase</fullName>
    </alternativeName>
    <alternativeName>
        <fullName evidence="7">Proline dipeptidase</fullName>
        <shortName evidence="7">Prolidase</shortName>
    </alternativeName>
</protein>
<evidence type="ECO:0000256" key="3">
    <source>
        <dbReference type="ARBA" id="ARBA00022801"/>
    </source>
</evidence>
<dbReference type="RefSeq" id="WP_036135674.1">
    <property type="nucleotide sequence ID" value="NZ_AVPU01000006.1"/>
</dbReference>
<evidence type="ECO:0000256" key="7">
    <source>
        <dbReference type="HAMAP-Rule" id="MF_01279"/>
    </source>
</evidence>
<dbReference type="Proteomes" id="UP000029998">
    <property type="component" value="Unassembled WGS sequence"/>
</dbReference>
<dbReference type="InterPro" id="IPR052433">
    <property type="entry name" value="X-Pro_dipept-like"/>
</dbReference>
<keyword evidence="3 7" id="KW-0378">Hydrolase</keyword>
<dbReference type="InterPro" id="IPR029149">
    <property type="entry name" value="Creatin/AminoP/Spt16_N"/>
</dbReference>
<keyword evidence="2 7" id="KW-0479">Metal-binding</keyword>
<feature type="binding site" evidence="7">
    <location>
        <position position="420"/>
    </location>
    <ligand>
        <name>Mn(2+)</name>
        <dbReference type="ChEBI" id="CHEBI:29035"/>
        <label>2</label>
    </ligand>
</feature>
<evidence type="ECO:0000259" key="9">
    <source>
        <dbReference type="Pfam" id="PF21216"/>
    </source>
</evidence>
<dbReference type="SUPFAM" id="SSF55920">
    <property type="entry name" value="Creatinase/aminopeptidase"/>
    <property type="match status" value="1"/>
</dbReference>
<keyword evidence="5 7" id="KW-0482">Metalloprotease</keyword>
<dbReference type="GO" id="GO:0008235">
    <property type="term" value="F:metalloexopeptidase activity"/>
    <property type="evidence" value="ECO:0007669"/>
    <property type="project" value="UniProtKB-UniRule"/>
</dbReference>
<comment type="catalytic activity">
    <reaction evidence="7">
        <text>Xaa-L-Pro dipeptide + H2O = an L-alpha-amino acid + L-proline</text>
        <dbReference type="Rhea" id="RHEA:76407"/>
        <dbReference type="ChEBI" id="CHEBI:15377"/>
        <dbReference type="ChEBI" id="CHEBI:59869"/>
        <dbReference type="ChEBI" id="CHEBI:60039"/>
        <dbReference type="ChEBI" id="CHEBI:195196"/>
        <dbReference type="EC" id="3.4.13.9"/>
    </reaction>
</comment>